<evidence type="ECO:0000313" key="2">
    <source>
        <dbReference type="Proteomes" id="UP000814033"/>
    </source>
</evidence>
<gene>
    <name evidence="1" type="ORF">FA95DRAFT_1678695</name>
</gene>
<name>A0ACB8RW01_9AGAM</name>
<comment type="caution">
    <text evidence="1">The sequence shown here is derived from an EMBL/GenBank/DDBJ whole genome shotgun (WGS) entry which is preliminary data.</text>
</comment>
<dbReference type="EMBL" id="MU275894">
    <property type="protein sequence ID" value="KAI0047991.1"/>
    <property type="molecule type" value="Genomic_DNA"/>
</dbReference>
<dbReference type="Proteomes" id="UP000814033">
    <property type="component" value="Unassembled WGS sequence"/>
</dbReference>
<protein>
    <submittedName>
        <fullName evidence="1">Uncharacterized protein</fullName>
    </submittedName>
</protein>
<accession>A0ACB8RW01</accession>
<reference evidence="1" key="1">
    <citation type="submission" date="2021-02" db="EMBL/GenBank/DDBJ databases">
        <authorList>
            <consortium name="DOE Joint Genome Institute"/>
            <person name="Ahrendt S."/>
            <person name="Looney B.P."/>
            <person name="Miyauchi S."/>
            <person name="Morin E."/>
            <person name="Drula E."/>
            <person name="Courty P.E."/>
            <person name="Chicoki N."/>
            <person name="Fauchery L."/>
            <person name="Kohler A."/>
            <person name="Kuo A."/>
            <person name="Labutti K."/>
            <person name="Pangilinan J."/>
            <person name="Lipzen A."/>
            <person name="Riley R."/>
            <person name="Andreopoulos W."/>
            <person name="He G."/>
            <person name="Johnson J."/>
            <person name="Barry K.W."/>
            <person name="Grigoriev I.V."/>
            <person name="Nagy L."/>
            <person name="Hibbett D."/>
            <person name="Henrissat B."/>
            <person name="Matheny P.B."/>
            <person name="Labbe J."/>
            <person name="Martin F."/>
        </authorList>
    </citation>
    <scope>NUCLEOTIDE SEQUENCE</scope>
    <source>
        <strain evidence="1">FP105234-sp</strain>
    </source>
</reference>
<proteinExistence type="predicted"/>
<reference evidence="1" key="2">
    <citation type="journal article" date="2022" name="New Phytol.">
        <title>Evolutionary transition to the ectomycorrhizal habit in the genomes of a hyperdiverse lineage of mushroom-forming fungi.</title>
        <authorList>
            <person name="Looney B."/>
            <person name="Miyauchi S."/>
            <person name="Morin E."/>
            <person name="Drula E."/>
            <person name="Courty P.E."/>
            <person name="Kohler A."/>
            <person name="Kuo A."/>
            <person name="LaButti K."/>
            <person name="Pangilinan J."/>
            <person name="Lipzen A."/>
            <person name="Riley R."/>
            <person name="Andreopoulos W."/>
            <person name="He G."/>
            <person name="Johnson J."/>
            <person name="Nolan M."/>
            <person name="Tritt A."/>
            <person name="Barry K.W."/>
            <person name="Grigoriev I.V."/>
            <person name="Nagy L.G."/>
            <person name="Hibbett D."/>
            <person name="Henrissat B."/>
            <person name="Matheny P.B."/>
            <person name="Labbe J."/>
            <person name="Martin F.M."/>
        </authorList>
    </citation>
    <scope>NUCLEOTIDE SEQUENCE</scope>
    <source>
        <strain evidence="1">FP105234-sp</strain>
    </source>
</reference>
<organism evidence="1 2">
    <name type="scientific">Auriscalpium vulgare</name>
    <dbReference type="NCBI Taxonomy" id="40419"/>
    <lineage>
        <taxon>Eukaryota</taxon>
        <taxon>Fungi</taxon>
        <taxon>Dikarya</taxon>
        <taxon>Basidiomycota</taxon>
        <taxon>Agaricomycotina</taxon>
        <taxon>Agaricomycetes</taxon>
        <taxon>Russulales</taxon>
        <taxon>Auriscalpiaceae</taxon>
        <taxon>Auriscalpium</taxon>
    </lineage>
</organism>
<sequence length="415" mass="46692">MHHLPSTPADVVASDLARFCHLKASENVRLLHPKSSQTIPIMPIRPSPTVVSSHSMTSRTLSTTTVPRFNELSEIQCSLFADCLWTALLDSPELARIVQTLDFGDSDTIPRELIPKLADCAHCNGWTNYWTAHDCELRTSHVFVGALEKMINLSMFKWNATPFEWADCPQPWPVLAAYCQNLRHVEVNDYTGRIWGTELFNLSGLTYFRYVTSYQHPDTAPGMTRLETMLRNRCPQLQTLYLDFGAIHLDGCPPADIGQSVLRGYWPDLESLTLHGTMCAPKDIVTFLGAHKRLQHLDIDRTVGCGPLWQANIALNPDLDGDWDSRPFFSEALGKRLECPSGILPNLKTLACFSGQAVDILKAMFAGSRAAESVELFLKGEGEEDDNPRLEEFWSFAASHKRELSVVIQEDTWEW</sequence>
<keyword evidence="2" id="KW-1185">Reference proteome</keyword>
<evidence type="ECO:0000313" key="1">
    <source>
        <dbReference type="EMBL" id="KAI0047991.1"/>
    </source>
</evidence>